<dbReference type="PANTHER" id="PTHR46268:SF6">
    <property type="entry name" value="UNIVERSAL STRESS PROTEIN UP12"/>
    <property type="match status" value="1"/>
</dbReference>
<gene>
    <name evidence="3" type="ORF">SAMN05216232_3719</name>
</gene>
<comment type="caution">
    <text evidence="3">The sequence shown here is derived from an EMBL/GenBank/DDBJ whole genome shotgun (WGS) entry which is preliminary data.</text>
</comment>
<dbReference type="EMBL" id="FOEH01000007">
    <property type="protein sequence ID" value="SEQ92273.1"/>
    <property type="molecule type" value="Genomic_DNA"/>
</dbReference>
<dbReference type="PRINTS" id="PR01438">
    <property type="entry name" value="UNVRSLSTRESS"/>
</dbReference>
<dbReference type="PANTHER" id="PTHR46268">
    <property type="entry name" value="STRESS RESPONSE PROTEIN NHAX"/>
    <property type="match status" value="1"/>
</dbReference>
<name>A0A1H9K040_9BACI</name>
<dbReference type="InterPro" id="IPR006016">
    <property type="entry name" value="UspA"/>
</dbReference>
<keyword evidence="4" id="KW-1185">Reference proteome</keyword>
<dbReference type="SUPFAM" id="SSF52402">
    <property type="entry name" value="Adenine nucleotide alpha hydrolases-like"/>
    <property type="match status" value="1"/>
</dbReference>
<sequence length="138" mass="15204">MFKKIMLATDGSEHSARSAKYAIELAEKFDGKIEIVYAVDGQTSKSDVLHHANKFEVDKKRKEKIKAVKNLLESSGVEYETNILHGEAGPTIVEHANENEFDCVVIGSRGLNNLQTLILGSVSHKVAKRADCPVLIVK</sequence>
<evidence type="ECO:0000313" key="4">
    <source>
        <dbReference type="Proteomes" id="UP000198733"/>
    </source>
</evidence>
<feature type="domain" description="UspA" evidence="2">
    <location>
        <begin position="1"/>
        <end position="138"/>
    </location>
</feature>
<evidence type="ECO:0000313" key="3">
    <source>
        <dbReference type="EMBL" id="SEQ92273.1"/>
    </source>
</evidence>
<comment type="similarity">
    <text evidence="1">Belongs to the universal stress protein A family.</text>
</comment>
<dbReference type="Gene3D" id="3.40.50.620">
    <property type="entry name" value="HUPs"/>
    <property type="match status" value="1"/>
</dbReference>
<proteinExistence type="inferred from homology"/>
<dbReference type="InterPro" id="IPR014729">
    <property type="entry name" value="Rossmann-like_a/b/a_fold"/>
</dbReference>
<dbReference type="CDD" id="cd00293">
    <property type="entry name" value="USP-like"/>
    <property type="match status" value="1"/>
</dbReference>
<evidence type="ECO:0000259" key="2">
    <source>
        <dbReference type="Pfam" id="PF00582"/>
    </source>
</evidence>
<accession>A0A1H9K040</accession>
<reference evidence="3 4" key="1">
    <citation type="submission" date="2016-10" db="EMBL/GenBank/DDBJ databases">
        <authorList>
            <person name="Varghese N."/>
            <person name="Submissions S."/>
        </authorList>
    </citation>
    <scope>NUCLEOTIDE SEQUENCE [LARGE SCALE GENOMIC DNA]</scope>
    <source>
        <strain evidence="3 4">CGMCC 1.7734</strain>
    </source>
</reference>
<protein>
    <submittedName>
        <fullName evidence="3">Nucleotide-binding universal stress protein, UspA family</fullName>
    </submittedName>
</protein>
<organism evidence="3 4">
    <name type="scientific">Virgibacillus subterraneus</name>
    <dbReference type="NCBI Taxonomy" id="621109"/>
    <lineage>
        <taxon>Bacteria</taxon>
        <taxon>Bacillati</taxon>
        <taxon>Bacillota</taxon>
        <taxon>Bacilli</taxon>
        <taxon>Bacillales</taxon>
        <taxon>Bacillaceae</taxon>
        <taxon>Virgibacillus</taxon>
    </lineage>
</organism>
<dbReference type="Pfam" id="PF00582">
    <property type="entry name" value="Usp"/>
    <property type="match status" value="1"/>
</dbReference>
<dbReference type="Proteomes" id="UP000198733">
    <property type="component" value="Unassembled WGS sequence"/>
</dbReference>
<evidence type="ECO:0000256" key="1">
    <source>
        <dbReference type="ARBA" id="ARBA00008791"/>
    </source>
</evidence>
<dbReference type="InterPro" id="IPR006015">
    <property type="entry name" value="Universal_stress_UspA"/>
</dbReference>
<dbReference type="RefSeq" id="WP_092506148.1">
    <property type="nucleotide sequence ID" value="NZ_FOEH01000007.1"/>
</dbReference>